<organism evidence="3">
    <name type="scientific">Streptomyces sp. NBC_00049</name>
    <dbReference type="NCBI Taxonomy" id="2903617"/>
    <lineage>
        <taxon>Bacteria</taxon>
        <taxon>Bacillati</taxon>
        <taxon>Actinomycetota</taxon>
        <taxon>Actinomycetes</taxon>
        <taxon>Kitasatosporales</taxon>
        <taxon>Streptomycetaceae</taxon>
        <taxon>Streptomyces</taxon>
    </lineage>
</organism>
<keyword evidence="2" id="KW-0812">Transmembrane</keyword>
<feature type="region of interest" description="Disordered" evidence="1">
    <location>
        <begin position="45"/>
        <end position="78"/>
    </location>
</feature>
<evidence type="ECO:0000313" key="3">
    <source>
        <dbReference type="EMBL" id="WTU72199.1"/>
    </source>
</evidence>
<reference evidence="3" key="1">
    <citation type="submission" date="2022-10" db="EMBL/GenBank/DDBJ databases">
        <title>The complete genomes of actinobacterial strains from the NBC collection.</title>
        <authorList>
            <person name="Joergensen T.S."/>
            <person name="Alvarez Arevalo M."/>
            <person name="Sterndorff E.B."/>
            <person name="Faurdal D."/>
            <person name="Vuksanovic O."/>
            <person name="Mourched A.-S."/>
            <person name="Charusanti P."/>
            <person name="Shaw S."/>
            <person name="Blin K."/>
            <person name="Weber T."/>
        </authorList>
    </citation>
    <scope>NUCLEOTIDE SEQUENCE</scope>
    <source>
        <strain evidence="3">NBC_00049</strain>
    </source>
</reference>
<name>A0AAU2JHI1_9ACTN</name>
<keyword evidence="2" id="KW-0472">Membrane</keyword>
<sequence>MAGRQPAAPPDTARWRWAPPPALAGFVVLLAAMFTLAYGVGAAAGPVAPGMRDNDTRSGSGSGSGSHDGRPAHPGRGR</sequence>
<gene>
    <name evidence="3" type="ORF">OG327_02000</name>
</gene>
<protein>
    <submittedName>
        <fullName evidence="3">Uncharacterized protein</fullName>
    </submittedName>
</protein>
<feature type="transmembrane region" description="Helical" evidence="2">
    <location>
        <begin position="23"/>
        <end position="48"/>
    </location>
</feature>
<dbReference type="AlphaFoldDB" id="A0AAU2JHI1"/>
<dbReference type="EMBL" id="CP108264">
    <property type="protein sequence ID" value="WTU72199.1"/>
    <property type="molecule type" value="Genomic_DNA"/>
</dbReference>
<evidence type="ECO:0000256" key="2">
    <source>
        <dbReference type="SAM" id="Phobius"/>
    </source>
</evidence>
<keyword evidence="2" id="KW-1133">Transmembrane helix</keyword>
<evidence type="ECO:0000256" key="1">
    <source>
        <dbReference type="SAM" id="MobiDB-lite"/>
    </source>
</evidence>
<proteinExistence type="predicted"/>
<accession>A0AAU2JHI1</accession>